<gene>
    <name evidence="2" type="ORF">C7373_101289</name>
</gene>
<dbReference type="OrthoDB" id="9797653at2"/>
<dbReference type="AlphaFoldDB" id="A0A2U1CFT9"/>
<comment type="caution">
    <text evidence="2">The sequence shown here is derived from an EMBL/GenBank/DDBJ whole genome shotgun (WGS) entry which is preliminary data.</text>
</comment>
<proteinExistence type="predicted"/>
<protein>
    <submittedName>
        <fullName evidence="2">Formyl-CoA transferase/CoA:oxalate CoA-transferase</fullName>
    </submittedName>
</protein>
<dbReference type="InterPro" id="IPR050483">
    <property type="entry name" value="CoA-transferase_III_domain"/>
</dbReference>
<sequence>MQVLEGIKVVDLSTAYSAPIATMQLADFGAEVIKIENTAGGDGSRSWNPSVNGQGIHFLYMNRNKKSVALNLKSPEGKRILFELVKDADIVVENFRPGVTRKLGIDYEAMRAVKPDIIMASLSGYGQTGPYATRGAYSNLAEALSGLMYVTGWPAPEGKPTASGVAFGDSVAGMFLTQGILYALYHRERTGQGQYIDVSMVDSLVALLQHCFVQCSLMGQEPERIGNRDLSDYPYDLFEAKDGYCQLGNSTPRDWSRFAQAIGRPDLGEDPAYKTSAQRWAHIGELHDIIQDWASQRTRKEIEAIFTEYGQLYAPVLKISEVMQDEQVLFREMVVDMEYEGMGKYKDKGIPVKMSRTPGRIRSMPPHLGEHTDAILSGLGYTDAERERLRNEGVIR</sequence>
<dbReference type="GO" id="GO:0008410">
    <property type="term" value="F:CoA-transferase activity"/>
    <property type="evidence" value="ECO:0007669"/>
    <property type="project" value="TreeGrafter"/>
</dbReference>
<evidence type="ECO:0000256" key="1">
    <source>
        <dbReference type="ARBA" id="ARBA00022679"/>
    </source>
</evidence>
<dbReference type="RefSeq" id="WP_075705172.1">
    <property type="nucleotide sequence ID" value="NZ_CAMREZ010000006.1"/>
</dbReference>
<dbReference type="PANTHER" id="PTHR48207:SF3">
    <property type="entry name" value="SUCCINATE--HYDROXYMETHYLGLUTARATE COA-TRANSFERASE"/>
    <property type="match status" value="1"/>
</dbReference>
<dbReference type="PANTHER" id="PTHR48207">
    <property type="entry name" value="SUCCINATE--HYDROXYMETHYLGLUTARATE COA-TRANSFERASE"/>
    <property type="match status" value="1"/>
</dbReference>
<dbReference type="InterPro" id="IPR023606">
    <property type="entry name" value="CoA-Trfase_III_dom_1_sf"/>
</dbReference>
<keyword evidence="1 2" id="KW-0808">Transferase</keyword>
<dbReference type="Proteomes" id="UP000245778">
    <property type="component" value="Unassembled WGS sequence"/>
</dbReference>
<reference evidence="2 3" key="1">
    <citation type="submission" date="2018-04" db="EMBL/GenBank/DDBJ databases">
        <title>Genomic Encyclopedia of Type Strains, Phase IV (KMG-IV): sequencing the most valuable type-strain genomes for metagenomic binning, comparative biology and taxonomic classification.</title>
        <authorList>
            <person name="Goeker M."/>
        </authorList>
    </citation>
    <scope>NUCLEOTIDE SEQUENCE [LARGE SCALE GENOMIC DNA]</scope>
    <source>
        <strain evidence="2 3">DSM 26588</strain>
    </source>
</reference>
<organism evidence="2 3">
    <name type="scientific">Intestinimonas butyriciproducens</name>
    <dbReference type="NCBI Taxonomy" id="1297617"/>
    <lineage>
        <taxon>Bacteria</taxon>
        <taxon>Bacillati</taxon>
        <taxon>Bacillota</taxon>
        <taxon>Clostridia</taxon>
        <taxon>Eubacteriales</taxon>
        <taxon>Intestinimonas</taxon>
    </lineage>
</organism>
<dbReference type="InterPro" id="IPR003673">
    <property type="entry name" value="CoA-Trfase_fam_III"/>
</dbReference>
<dbReference type="GeneID" id="93227977"/>
<name>A0A2U1CFT9_9FIRM</name>
<dbReference type="Gene3D" id="3.40.50.10540">
    <property type="entry name" value="Crotonobetainyl-coa:carnitine coa-transferase, domain 1"/>
    <property type="match status" value="1"/>
</dbReference>
<evidence type="ECO:0000313" key="2">
    <source>
        <dbReference type="EMBL" id="PVY59775.1"/>
    </source>
</evidence>
<dbReference type="Gene3D" id="3.30.1540.10">
    <property type="entry name" value="formyl-coa transferase, domain 3"/>
    <property type="match status" value="1"/>
</dbReference>
<dbReference type="SUPFAM" id="SSF89796">
    <property type="entry name" value="CoA-transferase family III (CaiB/BaiF)"/>
    <property type="match status" value="1"/>
</dbReference>
<dbReference type="EMBL" id="QEKK01000001">
    <property type="protein sequence ID" value="PVY59775.1"/>
    <property type="molecule type" value="Genomic_DNA"/>
</dbReference>
<accession>A0A2U1CFT9</accession>
<dbReference type="Pfam" id="PF02515">
    <property type="entry name" value="CoA_transf_3"/>
    <property type="match status" value="1"/>
</dbReference>
<dbReference type="InterPro" id="IPR044855">
    <property type="entry name" value="CoA-Trfase_III_dom3_sf"/>
</dbReference>
<evidence type="ECO:0000313" key="3">
    <source>
        <dbReference type="Proteomes" id="UP000245778"/>
    </source>
</evidence>